<gene>
    <name evidence="1" type="ORF">H6F44_13450</name>
</gene>
<reference evidence="1" key="2">
    <citation type="submission" date="2020-08" db="EMBL/GenBank/DDBJ databases">
        <authorList>
            <person name="Chen M."/>
            <person name="Teng W."/>
            <person name="Zhao L."/>
            <person name="Hu C."/>
            <person name="Zhou Y."/>
            <person name="Han B."/>
            <person name="Song L."/>
            <person name="Shu W."/>
        </authorList>
    </citation>
    <scope>NUCLEOTIDE SEQUENCE</scope>
    <source>
        <strain evidence="1">FACHB-1277</strain>
    </source>
</reference>
<name>A0A926Z6X0_9CYAN</name>
<comment type="caution">
    <text evidence="1">The sequence shown here is derived from an EMBL/GenBank/DDBJ whole genome shotgun (WGS) entry which is preliminary data.</text>
</comment>
<accession>A0A926Z6X0</accession>
<reference evidence="1" key="1">
    <citation type="journal article" date="2015" name="ISME J.">
        <title>Draft Genome Sequence of Streptomyces incarnatus NRRL8089, which Produces the Nucleoside Antibiotic Sinefungin.</title>
        <authorList>
            <person name="Oshima K."/>
            <person name="Hattori M."/>
            <person name="Shimizu H."/>
            <person name="Fukuda K."/>
            <person name="Nemoto M."/>
            <person name="Inagaki K."/>
            <person name="Tamura T."/>
        </authorList>
    </citation>
    <scope>NUCLEOTIDE SEQUENCE</scope>
    <source>
        <strain evidence="1">FACHB-1277</strain>
    </source>
</reference>
<dbReference type="Proteomes" id="UP000631421">
    <property type="component" value="Unassembled WGS sequence"/>
</dbReference>
<dbReference type="AlphaFoldDB" id="A0A926Z6X0"/>
<evidence type="ECO:0000313" key="2">
    <source>
        <dbReference type="Proteomes" id="UP000631421"/>
    </source>
</evidence>
<sequence>MNFMMFAKNVLLGSLSFATVWMVGNWSGAIAQVPYSSRYLSNQEINSLEPEFERATKFMNAFSGEALRTYSTQINRIVNAWQKVDPSMPNFAPFLGTWTYMDDVSLHIYPSQRKGRVCVVEAVLGYPPAYNFGTVQGGRLVSDGELGKVVITRKKSNRTKNSQEGVFLAKYSFSNGKRSVLPLHFPRHLGLNDFRGIGKLDKGRFTQMGCTTSLSP</sequence>
<dbReference type="EMBL" id="JACJPY010000042">
    <property type="protein sequence ID" value="MBD2151117.1"/>
    <property type="molecule type" value="Genomic_DNA"/>
</dbReference>
<evidence type="ECO:0000313" key="1">
    <source>
        <dbReference type="EMBL" id="MBD2151117.1"/>
    </source>
</evidence>
<organism evidence="1 2">
    <name type="scientific">Pseudanabaena cinerea FACHB-1277</name>
    <dbReference type="NCBI Taxonomy" id="2949581"/>
    <lineage>
        <taxon>Bacteria</taxon>
        <taxon>Bacillati</taxon>
        <taxon>Cyanobacteriota</taxon>
        <taxon>Cyanophyceae</taxon>
        <taxon>Pseudanabaenales</taxon>
        <taxon>Pseudanabaenaceae</taxon>
        <taxon>Pseudanabaena</taxon>
        <taxon>Pseudanabaena cinerea</taxon>
    </lineage>
</organism>
<proteinExistence type="predicted"/>
<keyword evidence="2" id="KW-1185">Reference proteome</keyword>
<protein>
    <submittedName>
        <fullName evidence="1">Uncharacterized protein</fullName>
    </submittedName>
</protein>